<name>A0A831PPM2_9BACT</name>
<accession>A0A831PPM2</accession>
<protein>
    <submittedName>
        <fullName evidence="1">Uncharacterized protein</fullName>
    </submittedName>
</protein>
<evidence type="ECO:0000313" key="1">
    <source>
        <dbReference type="EMBL" id="HDR50738.1"/>
    </source>
</evidence>
<dbReference type="AlphaFoldDB" id="A0A831PPM2"/>
<sequence length="74" mass="8158">MDSEVRSLNGKLSTLKAKFGNLTLKEASLDGKKLEKIIAQKAQVHQDLQILEKKRVIIDLTDNDILQKAAGGEV</sequence>
<organism evidence="1">
    <name type="scientific">Mariniphaga anaerophila</name>
    <dbReference type="NCBI Taxonomy" id="1484053"/>
    <lineage>
        <taxon>Bacteria</taxon>
        <taxon>Pseudomonadati</taxon>
        <taxon>Bacteroidota</taxon>
        <taxon>Bacteroidia</taxon>
        <taxon>Marinilabiliales</taxon>
        <taxon>Prolixibacteraceae</taxon>
        <taxon>Mariniphaga</taxon>
    </lineage>
</organism>
<reference evidence="1" key="1">
    <citation type="journal article" date="2020" name="mSystems">
        <title>Genome- and Community-Level Interaction Insights into Carbon Utilization and Element Cycling Functions of Hydrothermarchaeota in Hydrothermal Sediment.</title>
        <authorList>
            <person name="Zhou Z."/>
            <person name="Liu Y."/>
            <person name="Xu W."/>
            <person name="Pan J."/>
            <person name="Luo Z.H."/>
            <person name="Li M."/>
        </authorList>
    </citation>
    <scope>NUCLEOTIDE SEQUENCE [LARGE SCALE GENOMIC DNA]</scope>
    <source>
        <strain evidence="1">SpSt-1217</strain>
    </source>
</reference>
<dbReference type="EMBL" id="DSDK01000215">
    <property type="protein sequence ID" value="HDR50738.1"/>
    <property type="molecule type" value="Genomic_DNA"/>
</dbReference>
<proteinExistence type="predicted"/>
<gene>
    <name evidence="1" type="ORF">ENN90_03830</name>
</gene>
<dbReference type="Proteomes" id="UP000886047">
    <property type="component" value="Unassembled WGS sequence"/>
</dbReference>
<comment type="caution">
    <text evidence="1">The sequence shown here is derived from an EMBL/GenBank/DDBJ whole genome shotgun (WGS) entry which is preliminary data.</text>
</comment>